<evidence type="ECO:0000256" key="6">
    <source>
        <dbReference type="ARBA" id="ARBA00022692"/>
    </source>
</evidence>
<evidence type="ECO:0000256" key="10">
    <source>
        <dbReference type="ARBA" id="ARBA00022989"/>
    </source>
</evidence>
<proteinExistence type="predicted"/>
<dbReference type="InterPro" id="IPR035965">
    <property type="entry name" value="PAS-like_dom_sf"/>
</dbReference>
<keyword evidence="16" id="KW-1185">Reference proteome</keyword>
<keyword evidence="7" id="KW-0547">Nucleotide-binding</keyword>
<evidence type="ECO:0000256" key="9">
    <source>
        <dbReference type="ARBA" id="ARBA00022840"/>
    </source>
</evidence>
<dbReference type="Gene3D" id="1.20.5.1930">
    <property type="match status" value="1"/>
</dbReference>
<dbReference type="Gene3D" id="3.30.565.10">
    <property type="entry name" value="Histidine kinase-like ATPase, C-terminal domain"/>
    <property type="match status" value="1"/>
</dbReference>
<dbReference type="PROSITE" id="PS51257">
    <property type="entry name" value="PROKAR_LIPOPROTEIN"/>
    <property type="match status" value="1"/>
</dbReference>
<dbReference type="Proteomes" id="UP000798808">
    <property type="component" value="Unassembled WGS sequence"/>
</dbReference>
<evidence type="ECO:0000256" key="12">
    <source>
        <dbReference type="ARBA" id="ARBA00023136"/>
    </source>
</evidence>
<comment type="catalytic activity">
    <reaction evidence="1">
        <text>ATP + protein L-histidine = ADP + protein N-phospho-L-histidine.</text>
        <dbReference type="EC" id="2.7.13.3"/>
    </reaction>
</comment>
<dbReference type="InterPro" id="IPR050482">
    <property type="entry name" value="Sensor_HK_TwoCompSys"/>
</dbReference>
<dbReference type="Pfam" id="PF02518">
    <property type="entry name" value="HATPase_c"/>
    <property type="match status" value="1"/>
</dbReference>
<dbReference type="Pfam" id="PF13675">
    <property type="entry name" value="PilJ"/>
    <property type="match status" value="1"/>
</dbReference>
<dbReference type="GO" id="GO:0016301">
    <property type="term" value="F:kinase activity"/>
    <property type="evidence" value="ECO:0007669"/>
    <property type="project" value="UniProtKB-KW"/>
</dbReference>
<dbReference type="InterPro" id="IPR011712">
    <property type="entry name" value="Sig_transdc_His_kin_sub3_dim/P"/>
</dbReference>
<evidence type="ECO:0000259" key="14">
    <source>
        <dbReference type="PROSITE" id="PS50109"/>
    </source>
</evidence>
<keyword evidence="4" id="KW-0597">Phosphoprotein</keyword>
<dbReference type="CDD" id="cd16917">
    <property type="entry name" value="HATPase_UhpB-NarQ-NarX-like"/>
    <property type="match status" value="1"/>
</dbReference>
<dbReference type="InterPro" id="IPR005467">
    <property type="entry name" value="His_kinase_dom"/>
</dbReference>
<evidence type="ECO:0000256" key="1">
    <source>
        <dbReference type="ARBA" id="ARBA00000085"/>
    </source>
</evidence>
<comment type="subcellular location">
    <subcellularLocation>
        <location evidence="2">Membrane</location>
        <topology evidence="2">Multi-pass membrane protein</topology>
    </subcellularLocation>
</comment>
<evidence type="ECO:0000256" key="5">
    <source>
        <dbReference type="ARBA" id="ARBA00022679"/>
    </source>
</evidence>
<dbReference type="SMART" id="SM00387">
    <property type="entry name" value="HATPase_c"/>
    <property type="match status" value="1"/>
</dbReference>
<dbReference type="SUPFAM" id="SSF55785">
    <property type="entry name" value="PYP-like sensor domain (PAS domain)"/>
    <property type="match status" value="1"/>
</dbReference>
<reference evidence="15 16" key="1">
    <citation type="submission" date="2019-02" db="EMBL/GenBank/DDBJ databases">
        <authorList>
            <person name="Goldberg S.R."/>
            <person name="Haltli B.A."/>
            <person name="Correa H."/>
            <person name="Russell K.G."/>
        </authorList>
    </citation>
    <scope>NUCLEOTIDE SEQUENCE [LARGE SCALE GENOMIC DNA]</scope>
    <source>
        <strain evidence="15 16">JCM 16186</strain>
    </source>
</reference>
<keyword evidence="12 13" id="KW-0472">Membrane</keyword>
<dbReference type="InterPro" id="IPR003594">
    <property type="entry name" value="HATPase_dom"/>
</dbReference>
<evidence type="ECO:0000313" key="15">
    <source>
        <dbReference type="EMBL" id="MTI25319.1"/>
    </source>
</evidence>
<dbReference type="Gene3D" id="3.30.450.20">
    <property type="entry name" value="PAS domain"/>
    <property type="match status" value="1"/>
</dbReference>
<dbReference type="PANTHER" id="PTHR24421:SF10">
    <property type="entry name" value="NITRATE_NITRITE SENSOR PROTEIN NARQ"/>
    <property type="match status" value="1"/>
</dbReference>
<feature type="transmembrane region" description="Helical" evidence="13">
    <location>
        <begin position="190"/>
        <end position="208"/>
    </location>
</feature>
<keyword evidence="9" id="KW-0067">ATP-binding</keyword>
<evidence type="ECO:0000256" key="8">
    <source>
        <dbReference type="ARBA" id="ARBA00022777"/>
    </source>
</evidence>
<organism evidence="15 16">
    <name type="scientific">Fulvivirga kasyanovii</name>
    <dbReference type="NCBI Taxonomy" id="396812"/>
    <lineage>
        <taxon>Bacteria</taxon>
        <taxon>Pseudomonadati</taxon>
        <taxon>Bacteroidota</taxon>
        <taxon>Cytophagia</taxon>
        <taxon>Cytophagales</taxon>
        <taxon>Fulvivirgaceae</taxon>
        <taxon>Fulvivirga</taxon>
    </lineage>
</organism>
<dbReference type="InterPro" id="IPR036890">
    <property type="entry name" value="HATPase_C_sf"/>
</dbReference>
<evidence type="ECO:0000256" key="4">
    <source>
        <dbReference type="ARBA" id="ARBA00022553"/>
    </source>
</evidence>
<evidence type="ECO:0000256" key="13">
    <source>
        <dbReference type="SAM" id="Phobius"/>
    </source>
</evidence>
<dbReference type="PANTHER" id="PTHR24421">
    <property type="entry name" value="NITRATE/NITRITE SENSOR PROTEIN NARX-RELATED"/>
    <property type="match status" value="1"/>
</dbReference>
<sequence length="597" mass="68333">MVKQNKFDKLGWFYLIALSCIALSIIVSQFFIQSYIDKQQDDSRIVNVAGRQRMLSQKISKIVLQVKNQHDPEQLKRHLSDLEATLDLWVDSHLGLLSGNEGMGLTGDNSDKVIEMFREIEPHYGAIVGSTREIINVIQSSDSLPDNILEPHIKNILLHEGPFLEGMDNIVFQYDREAQAKVARLSKVEIILLIVSLTIILVELVFIFRPIARNVRQTVAELVASEEKSIKMASEMSRVYEELVKSYQELEAVNLKPDVPSLYATMDKQGTFNFFSPIFKRLLEYDDTPDEIKSLLLNNGYSKSFVAGLLSIVNEGQTWSGEIKLMNGSGDFCWLELYIIPARYQKSFEHKLIARDITEIKEARVRSWEINREKIEARVREQQYRSVLILEGQEEERQRLGREIHDGIGQMLTALKLSLESITPSSSKHTKKRLEDTRDLMKSILKEVRRISFNLTPSSLSDFGIVPAVKKFCQEVDRLSAPEVTFENKTSFVNRLDQHIENNLYRIIQEAVNNAIKYASAKSIRVSFEHDTKSLKIVIEDDGKGFDYEKLKNSGHFKNSGHGIFNMKERTAFINGNFELFSKHGNGTRIVIKLPLD</sequence>
<keyword evidence="10 13" id="KW-1133">Transmembrane helix</keyword>
<dbReference type="Pfam" id="PF07730">
    <property type="entry name" value="HisKA_3"/>
    <property type="match status" value="1"/>
</dbReference>
<name>A0ABW9RMG1_9BACT</name>
<dbReference type="EMBL" id="SMLW01000503">
    <property type="protein sequence ID" value="MTI25319.1"/>
    <property type="molecule type" value="Genomic_DNA"/>
</dbReference>
<keyword evidence="11" id="KW-0902">Two-component regulatory system</keyword>
<gene>
    <name evidence="15" type="ORF">E1163_10230</name>
</gene>
<dbReference type="PROSITE" id="PS50109">
    <property type="entry name" value="HIS_KIN"/>
    <property type="match status" value="1"/>
</dbReference>
<accession>A0ABW9RMG1</accession>
<keyword evidence="6 13" id="KW-0812">Transmembrane</keyword>
<feature type="transmembrane region" description="Helical" evidence="13">
    <location>
        <begin position="12"/>
        <end position="32"/>
    </location>
</feature>
<keyword evidence="5" id="KW-0808">Transferase</keyword>
<evidence type="ECO:0000256" key="7">
    <source>
        <dbReference type="ARBA" id="ARBA00022741"/>
    </source>
</evidence>
<comment type="caution">
    <text evidence="15">The sequence shown here is derived from an EMBL/GenBank/DDBJ whole genome shotgun (WGS) entry which is preliminary data.</text>
</comment>
<evidence type="ECO:0000256" key="3">
    <source>
        <dbReference type="ARBA" id="ARBA00012438"/>
    </source>
</evidence>
<dbReference type="SUPFAM" id="SSF55874">
    <property type="entry name" value="ATPase domain of HSP90 chaperone/DNA topoisomerase II/histidine kinase"/>
    <property type="match status" value="1"/>
</dbReference>
<feature type="domain" description="Histidine kinase" evidence="14">
    <location>
        <begin position="504"/>
        <end position="597"/>
    </location>
</feature>
<dbReference type="EC" id="2.7.13.3" evidence="3"/>
<keyword evidence="8 15" id="KW-0418">Kinase</keyword>
<protein>
    <recommendedName>
        <fullName evidence="3">histidine kinase</fullName>
        <ecNumber evidence="3">2.7.13.3</ecNumber>
    </recommendedName>
</protein>
<evidence type="ECO:0000313" key="16">
    <source>
        <dbReference type="Proteomes" id="UP000798808"/>
    </source>
</evidence>
<dbReference type="InterPro" id="IPR029095">
    <property type="entry name" value="NarX-like_N"/>
</dbReference>
<evidence type="ECO:0000256" key="2">
    <source>
        <dbReference type="ARBA" id="ARBA00004141"/>
    </source>
</evidence>
<evidence type="ECO:0000256" key="11">
    <source>
        <dbReference type="ARBA" id="ARBA00023012"/>
    </source>
</evidence>